<reference evidence="9 10" key="1">
    <citation type="submission" date="2020-04" db="EMBL/GenBank/DDBJ databases">
        <title>Genome sequencing of novel species.</title>
        <authorList>
            <person name="Heo J."/>
            <person name="Kim S.-J."/>
            <person name="Kim J.-S."/>
            <person name="Hong S.-B."/>
            <person name="Kwon S.-W."/>
        </authorList>
    </citation>
    <scope>NUCLEOTIDE SEQUENCE [LARGE SCALE GENOMIC DNA]</scope>
    <source>
        <strain evidence="9 10">MFER-1</strain>
    </source>
</reference>
<evidence type="ECO:0000259" key="7">
    <source>
        <dbReference type="Pfam" id="PF04542"/>
    </source>
</evidence>
<dbReference type="PANTHER" id="PTHR43133">
    <property type="entry name" value="RNA POLYMERASE ECF-TYPE SIGMA FACTO"/>
    <property type="match status" value="1"/>
</dbReference>
<dbReference type="CDD" id="cd06171">
    <property type="entry name" value="Sigma70_r4"/>
    <property type="match status" value="1"/>
</dbReference>
<evidence type="ECO:0000256" key="6">
    <source>
        <dbReference type="RuleBase" id="RU000716"/>
    </source>
</evidence>
<feature type="domain" description="RNA polymerase sigma factor 70 region 4 type 2" evidence="8">
    <location>
        <begin position="106"/>
        <end position="158"/>
    </location>
</feature>
<organism evidence="9 10">
    <name type="scientific">Cohnella herbarum</name>
    <dbReference type="NCBI Taxonomy" id="2728023"/>
    <lineage>
        <taxon>Bacteria</taxon>
        <taxon>Bacillati</taxon>
        <taxon>Bacillota</taxon>
        <taxon>Bacilli</taxon>
        <taxon>Bacillales</taxon>
        <taxon>Paenibacillaceae</taxon>
        <taxon>Cohnella</taxon>
    </lineage>
</organism>
<dbReference type="GO" id="GO:0006352">
    <property type="term" value="P:DNA-templated transcription initiation"/>
    <property type="evidence" value="ECO:0007669"/>
    <property type="project" value="InterPro"/>
</dbReference>
<dbReference type="Proteomes" id="UP000502248">
    <property type="component" value="Chromosome"/>
</dbReference>
<name>A0A7Z2ZJW8_9BACL</name>
<evidence type="ECO:0000259" key="8">
    <source>
        <dbReference type="Pfam" id="PF08281"/>
    </source>
</evidence>
<dbReference type="RefSeq" id="WP_169278447.1">
    <property type="nucleotide sequence ID" value="NZ_CP051680.1"/>
</dbReference>
<evidence type="ECO:0000256" key="4">
    <source>
        <dbReference type="ARBA" id="ARBA00023125"/>
    </source>
</evidence>
<dbReference type="GO" id="GO:0006950">
    <property type="term" value="P:response to stress"/>
    <property type="evidence" value="ECO:0007669"/>
    <property type="project" value="UniProtKB-ARBA"/>
</dbReference>
<evidence type="ECO:0000256" key="2">
    <source>
        <dbReference type="ARBA" id="ARBA00023015"/>
    </source>
</evidence>
<keyword evidence="5 6" id="KW-0804">Transcription</keyword>
<dbReference type="SUPFAM" id="SSF88659">
    <property type="entry name" value="Sigma3 and sigma4 domains of RNA polymerase sigma factors"/>
    <property type="match status" value="1"/>
</dbReference>
<keyword evidence="10" id="KW-1185">Reference proteome</keyword>
<dbReference type="NCBIfam" id="TIGR02937">
    <property type="entry name" value="sigma70-ECF"/>
    <property type="match status" value="1"/>
</dbReference>
<evidence type="ECO:0000313" key="9">
    <source>
        <dbReference type="EMBL" id="QJD82144.1"/>
    </source>
</evidence>
<protein>
    <recommendedName>
        <fullName evidence="6">RNA polymerase sigma factor</fullName>
    </recommendedName>
</protein>
<dbReference type="GO" id="GO:0003677">
    <property type="term" value="F:DNA binding"/>
    <property type="evidence" value="ECO:0007669"/>
    <property type="project" value="UniProtKB-KW"/>
</dbReference>
<dbReference type="Gene3D" id="1.10.1740.10">
    <property type="match status" value="1"/>
</dbReference>
<accession>A0A7Z2ZJW8</accession>
<dbReference type="InterPro" id="IPR014284">
    <property type="entry name" value="RNA_pol_sigma-70_dom"/>
</dbReference>
<gene>
    <name evidence="9" type="ORF">HH215_02405</name>
</gene>
<dbReference type="PROSITE" id="PS01063">
    <property type="entry name" value="SIGMA70_ECF"/>
    <property type="match status" value="1"/>
</dbReference>
<evidence type="ECO:0000256" key="5">
    <source>
        <dbReference type="ARBA" id="ARBA00023163"/>
    </source>
</evidence>
<proteinExistence type="inferred from homology"/>
<keyword evidence="3 6" id="KW-0731">Sigma factor</keyword>
<dbReference type="InterPro" id="IPR007627">
    <property type="entry name" value="RNA_pol_sigma70_r2"/>
</dbReference>
<dbReference type="InterPro" id="IPR013324">
    <property type="entry name" value="RNA_pol_sigma_r3/r4-like"/>
</dbReference>
<dbReference type="GO" id="GO:0016987">
    <property type="term" value="F:sigma factor activity"/>
    <property type="evidence" value="ECO:0007669"/>
    <property type="project" value="UniProtKB-KW"/>
</dbReference>
<sequence>MDGYSKIEEWFLTYGSDVHHFLVYYTGQNQVEDLVQDVFAKAMKGLHRFEGRSSPKTWLFSIALRVAMDDQRKRKRIGLLGHRLRREQTVSVPTPEEIHFHREDLQSVYVCLMKLKRTYRDVLLLRVMEDFSANETAEILNWTATRVNVTLHRAIKKLRIQYESLEGGGKLATGRE</sequence>
<dbReference type="EMBL" id="CP051680">
    <property type="protein sequence ID" value="QJD82144.1"/>
    <property type="molecule type" value="Genomic_DNA"/>
</dbReference>
<dbReference type="KEGG" id="cheb:HH215_02405"/>
<dbReference type="InterPro" id="IPR013249">
    <property type="entry name" value="RNA_pol_sigma70_r4_t2"/>
</dbReference>
<dbReference type="Gene3D" id="1.10.10.10">
    <property type="entry name" value="Winged helix-like DNA-binding domain superfamily/Winged helix DNA-binding domain"/>
    <property type="match status" value="1"/>
</dbReference>
<dbReference type="InterPro" id="IPR000838">
    <property type="entry name" value="RNA_pol_sigma70_ECF_CS"/>
</dbReference>
<dbReference type="InterPro" id="IPR013325">
    <property type="entry name" value="RNA_pol_sigma_r2"/>
</dbReference>
<dbReference type="Pfam" id="PF04542">
    <property type="entry name" value="Sigma70_r2"/>
    <property type="match status" value="1"/>
</dbReference>
<keyword evidence="4 6" id="KW-0238">DNA-binding</keyword>
<evidence type="ECO:0000256" key="3">
    <source>
        <dbReference type="ARBA" id="ARBA00023082"/>
    </source>
</evidence>
<dbReference type="AlphaFoldDB" id="A0A7Z2ZJW8"/>
<evidence type="ECO:0000256" key="1">
    <source>
        <dbReference type="ARBA" id="ARBA00010641"/>
    </source>
</evidence>
<dbReference type="Pfam" id="PF08281">
    <property type="entry name" value="Sigma70_r4_2"/>
    <property type="match status" value="1"/>
</dbReference>
<evidence type="ECO:0000313" key="10">
    <source>
        <dbReference type="Proteomes" id="UP000502248"/>
    </source>
</evidence>
<dbReference type="SUPFAM" id="SSF88946">
    <property type="entry name" value="Sigma2 domain of RNA polymerase sigma factors"/>
    <property type="match status" value="1"/>
</dbReference>
<keyword evidence="2 6" id="KW-0805">Transcription regulation</keyword>
<dbReference type="InterPro" id="IPR036388">
    <property type="entry name" value="WH-like_DNA-bd_sf"/>
</dbReference>
<dbReference type="InterPro" id="IPR039425">
    <property type="entry name" value="RNA_pol_sigma-70-like"/>
</dbReference>
<comment type="similarity">
    <text evidence="1 6">Belongs to the sigma-70 factor family. ECF subfamily.</text>
</comment>
<dbReference type="PANTHER" id="PTHR43133:SF60">
    <property type="entry name" value="RNA POLYMERASE SIGMA FACTOR SIGV"/>
    <property type="match status" value="1"/>
</dbReference>
<feature type="domain" description="RNA polymerase sigma-70 region 2" evidence="7">
    <location>
        <begin position="12"/>
        <end position="76"/>
    </location>
</feature>